<keyword evidence="1" id="KW-0732">Signal</keyword>
<dbReference type="EMBL" id="SRSF01000001">
    <property type="protein sequence ID" value="THH41381.1"/>
    <property type="molecule type" value="Genomic_DNA"/>
</dbReference>
<dbReference type="SUPFAM" id="SSF74853">
    <property type="entry name" value="Lamin A/C globular tail domain"/>
    <property type="match status" value="1"/>
</dbReference>
<feature type="chain" id="PRO_5020380616" evidence="1">
    <location>
        <begin position="21"/>
        <end position="552"/>
    </location>
</feature>
<dbReference type="RefSeq" id="WP_136456207.1">
    <property type="nucleotide sequence ID" value="NZ_SRSF01000001.1"/>
</dbReference>
<name>A0A4S4NSF1_9BACT</name>
<dbReference type="Pfam" id="PF00932">
    <property type="entry name" value="LTD"/>
    <property type="match status" value="1"/>
</dbReference>
<dbReference type="OrthoDB" id="9758406at2"/>
<evidence type="ECO:0000259" key="2">
    <source>
        <dbReference type="PROSITE" id="PS51841"/>
    </source>
</evidence>
<feature type="signal peptide" evidence="1">
    <location>
        <begin position="1"/>
        <end position="20"/>
    </location>
</feature>
<feature type="domain" description="LTD" evidence="2">
    <location>
        <begin position="267"/>
        <end position="390"/>
    </location>
</feature>
<dbReference type="Gene3D" id="2.60.40.4070">
    <property type="match status" value="1"/>
</dbReference>
<evidence type="ECO:0000313" key="4">
    <source>
        <dbReference type="Proteomes" id="UP000308528"/>
    </source>
</evidence>
<gene>
    <name evidence="3" type="ORF">E4021_01930</name>
</gene>
<dbReference type="AlphaFoldDB" id="A0A4S4NSF1"/>
<keyword evidence="4" id="KW-1185">Reference proteome</keyword>
<organism evidence="3 4">
    <name type="scientific">Neolewinella litorea</name>
    <dbReference type="NCBI Taxonomy" id="2562452"/>
    <lineage>
        <taxon>Bacteria</taxon>
        <taxon>Pseudomonadati</taxon>
        <taxon>Bacteroidota</taxon>
        <taxon>Saprospiria</taxon>
        <taxon>Saprospirales</taxon>
        <taxon>Lewinellaceae</taxon>
        <taxon>Neolewinella</taxon>
    </lineage>
</organism>
<proteinExistence type="predicted"/>
<sequence length="552" mass="58615">MKVPVLALILLIACAPCVVAQSVLVTEIMVDPTPQIGLPNAEYVELFNPGNQPITLDDLSISTGGRAVTAGAGYPPLESGEYVVLVRQAFTAEFRALGARVLPLQLPALVNGGDEIILLLGADTIQHLRYTPDWYHDIDRDGGGYSLAYTGSGATDCSGHWRASTEAAGGSPGRANAVYGQPADRQPPALVSASLTPSGVDVSFDEPVAGSIFFTVDGLPVPSATSDGQNHHLPLASVERGRLYELVILPDYADCAGNYADREQRIPLLLADDPAAGELVINEILFNPVVGGHDYVELLNTSSSAFNLAGLQLYNRNSASRPKRVDTAFLLPPGGYVVLTADGEDLSARFANVDTAQVVEMRLPSLPNESGNLSLRLPDGAVLDAVDYHEDFHAEWLSSVEGVSLERIDPRSVLAGRDNWASAATASGYGTPTRPNSQNRSATLAAGELRIEAESTTFSPDGDGYEDRFILHYESPDPGYLANLQVFDLEGRRVVAPLRSNLLGTTGSLSWDGRRDDGGLAPPGPYIVVVETFAADGARQTHKMVAVVAGSR</sequence>
<comment type="caution">
    <text evidence="3">The sequence shown here is derived from an EMBL/GenBank/DDBJ whole genome shotgun (WGS) entry which is preliminary data.</text>
</comment>
<protein>
    <submittedName>
        <fullName evidence="3">Lamin tail domain-containing protein</fullName>
    </submittedName>
</protein>
<reference evidence="3 4" key="1">
    <citation type="submission" date="2019-04" db="EMBL/GenBank/DDBJ databases">
        <title>Lewinella litorea sp. nov., isolated from a marine sand.</title>
        <authorList>
            <person name="Yoon J.-H."/>
        </authorList>
    </citation>
    <scope>NUCLEOTIDE SEQUENCE [LARGE SCALE GENOMIC DNA]</scope>
    <source>
        <strain evidence="3 4">HSMS-39</strain>
    </source>
</reference>
<dbReference type="PROSITE" id="PS51841">
    <property type="entry name" value="LTD"/>
    <property type="match status" value="1"/>
</dbReference>
<dbReference type="Proteomes" id="UP000308528">
    <property type="component" value="Unassembled WGS sequence"/>
</dbReference>
<dbReference type="InterPro" id="IPR001322">
    <property type="entry name" value="Lamin_tail_dom"/>
</dbReference>
<accession>A0A4S4NSF1</accession>
<dbReference type="InterPro" id="IPR036415">
    <property type="entry name" value="Lamin_tail_dom_sf"/>
</dbReference>
<evidence type="ECO:0000313" key="3">
    <source>
        <dbReference type="EMBL" id="THH41381.1"/>
    </source>
</evidence>
<evidence type="ECO:0000256" key="1">
    <source>
        <dbReference type="SAM" id="SignalP"/>
    </source>
</evidence>